<dbReference type="STRING" id="1618443.UV73_C0011G0017"/>
<reference evidence="1 2" key="1">
    <citation type="journal article" date="2015" name="Nature">
        <title>rRNA introns, odd ribosomes, and small enigmatic genomes across a large radiation of phyla.</title>
        <authorList>
            <person name="Brown C.T."/>
            <person name="Hug L.A."/>
            <person name="Thomas B.C."/>
            <person name="Sharon I."/>
            <person name="Castelle C.J."/>
            <person name="Singh A."/>
            <person name="Wilkins M.J."/>
            <person name="Williams K.H."/>
            <person name="Banfield J.F."/>
        </authorList>
    </citation>
    <scope>NUCLEOTIDE SEQUENCE [LARGE SCALE GENOMIC DNA]</scope>
</reference>
<evidence type="ECO:0000313" key="1">
    <source>
        <dbReference type="EMBL" id="KKS96345.1"/>
    </source>
</evidence>
<evidence type="ECO:0000313" key="2">
    <source>
        <dbReference type="Proteomes" id="UP000034894"/>
    </source>
</evidence>
<proteinExistence type="predicted"/>
<sequence length="281" mass="32097">MQVNPVAEEAADGQVRENYRRLKIALNSASLPAFFTYLGAFQEYLDYLTGQLTDNLEDGRFKTIASELSNEFVTKIGSVLKKSDRLEEWLTINKQNPSFYNFQRDLQSIILINVKLACIFVALREAVKGWAVAAKQLPRSAGATSPAAQEFKNDEFISEYILKETVSPDVASNSALAVGSHAITGSGNSLARNLLPEYLRLCDSDLNSYMKKDYFWVLRVQLEEKILSVLSTFPHLIFSPYNVMIEYTQKYANFYELLYFLYEKFPTLAMQRLIFSAYMHF</sequence>
<gene>
    <name evidence="1" type="ORF">UV73_C0011G0017</name>
</gene>
<organism evidence="1 2">
    <name type="scientific">Candidatus Gottesmanbacteria bacterium GW2011_GWA2_43_14</name>
    <dbReference type="NCBI Taxonomy" id="1618443"/>
    <lineage>
        <taxon>Bacteria</taxon>
        <taxon>Candidatus Gottesmaniibacteriota</taxon>
    </lineage>
</organism>
<dbReference type="EMBL" id="LCFP01000011">
    <property type="protein sequence ID" value="KKS96345.1"/>
    <property type="molecule type" value="Genomic_DNA"/>
</dbReference>
<comment type="caution">
    <text evidence="1">The sequence shown here is derived from an EMBL/GenBank/DDBJ whole genome shotgun (WGS) entry which is preliminary data.</text>
</comment>
<dbReference type="Proteomes" id="UP000034894">
    <property type="component" value="Unassembled WGS sequence"/>
</dbReference>
<name>A0A0G1DEL9_9BACT</name>
<accession>A0A0G1DEL9</accession>
<protein>
    <submittedName>
        <fullName evidence="1">Uncharacterized protein</fullName>
    </submittedName>
</protein>
<dbReference type="AlphaFoldDB" id="A0A0G1DEL9"/>